<sequence>MSSSDSDDTDILLLIPPDFFSTKAGADVQINNEADSLNSHVVKGIINHINELEDRVSTIETLDSGCTSYYSDSEMNNRHNSGYRNYLYSPGAGGSLNRTPIKYRQNTTCHSTPSHNPSPRNIQQRDNLSKSFSPQRSSNKAYESKNYAKENLLNKIDDLYTEHEVSNTNLNESDNLGTSLDMDISNTVEGTLSNLSTSPPPKECNYGSNNKLDLPTIERMLKQVEATQKEFEDKLKQKEGDFCVKPKKTYSCGSNVQSVPDLNFGLRNFQYENTQISDAQEQVVYKKHATPSEEMANEPKAKRRLDLGAGGDLSPSAEITPGIQQLCKSNYQPQDIAEDAPSIPAKLLSLSELWRQDKDGESPSKSSNNNVLRRKIEEEKYRRQHCEQLIQQLQFRLLEEQEKVAVAMKVDSEKDKAIRTLQSGWAKLVAHWREIEEQRHDLTNRLLNEKQERQNEVTELTKKLERYEREVSQVVNLAAGYKEKAEKAESDKITVQCEAQSALESMRESLVQMEQALTDTRQKMEDYQRDRKMLADKLTLTEDELDKEKLLTKEVKDQLEELKITLKISKDKIETLEKNLDQETKKSIKLEEEIQDARLTCEEVVKKEQKARAEIESLLAKSNMIKSELRDFYQNQLNTNVKEKLKEFQSQLDSAELTLHREFQQKEKTIVENAAKQLKQISEKLLFDFKTKCEVYEAQNKKLKCDLAQRDEKIKEINQMLREESKKRELMAKKVESVMQSQLQQAIHMITSDVTQLHTSKESLASKVSIHRSEQSLLDGNTTDSNVPIPHQQDYTSLPQYPEYTHPNSSLPQYPEFTHPNSSAADEMRKYIRMLLEKPQGNPISDFEAEPKESGAGMTSFLESSVTSDIFNEHPYTSGQGKTVQQKSIVSGSQAKSNNKKIWK</sequence>
<feature type="compositionally biased region" description="Polar residues" evidence="2">
    <location>
        <begin position="105"/>
        <end position="141"/>
    </location>
</feature>
<accession>A0A8D8ZNJ7</accession>
<feature type="region of interest" description="Disordered" evidence="2">
    <location>
        <begin position="841"/>
        <end position="904"/>
    </location>
</feature>
<name>A0A8D8ZNJ7_9HEMI</name>
<organism evidence="3">
    <name type="scientific">Cacopsylla melanoneura</name>
    <dbReference type="NCBI Taxonomy" id="428564"/>
    <lineage>
        <taxon>Eukaryota</taxon>
        <taxon>Metazoa</taxon>
        <taxon>Ecdysozoa</taxon>
        <taxon>Arthropoda</taxon>
        <taxon>Hexapoda</taxon>
        <taxon>Insecta</taxon>
        <taxon>Pterygota</taxon>
        <taxon>Neoptera</taxon>
        <taxon>Paraneoptera</taxon>
        <taxon>Hemiptera</taxon>
        <taxon>Sternorrhyncha</taxon>
        <taxon>Psylloidea</taxon>
        <taxon>Psyllidae</taxon>
        <taxon>Psyllinae</taxon>
        <taxon>Cacopsylla</taxon>
    </lineage>
</organism>
<feature type="region of interest" description="Disordered" evidence="2">
    <location>
        <begin position="777"/>
        <end position="821"/>
    </location>
</feature>
<dbReference type="GO" id="GO:0005813">
    <property type="term" value="C:centrosome"/>
    <property type="evidence" value="ECO:0007669"/>
    <property type="project" value="TreeGrafter"/>
</dbReference>
<dbReference type="GO" id="GO:0007099">
    <property type="term" value="P:centriole replication"/>
    <property type="evidence" value="ECO:0007669"/>
    <property type="project" value="InterPro"/>
</dbReference>
<evidence type="ECO:0000256" key="2">
    <source>
        <dbReference type="SAM" id="MobiDB-lite"/>
    </source>
</evidence>
<evidence type="ECO:0000313" key="3">
    <source>
        <dbReference type="EMBL" id="CAG6749121.1"/>
    </source>
</evidence>
<dbReference type="GO" id="GO:0051299">
    <property type="term" value="P:centrosome separation"/>
    <property type="evidence" value="ECO:0007669"/>
    <property type="project" value="TreeGrafter"/>
</dbReference>
<feature type="compositionally biased region" description="Basic and acidic residues" evidence="2">
    <location>
        <begin position="297"/>
        <end position="306"/>
    </location>
</feature>
<proteinExistence type="predicted"/>
<feature type="coiled-coil region" evidence="1">
    <location>
        <begin position="432"/>
        <end position="665"/>
    </location>
</feature>
<feature type="compositionally biased region" description="Polar residues" evidence="2">
    <location>
        <begin position="777"/>
        <end position="786"/>
    </location>
</feature>
<feature type="region of interest" description="Disordered" evidence="2">
    <location>
        <begin position="105"/>
        <end position="146"/>
    </location>
</feature>
<protein>
    <submittedName>
        <fullName evidence="3">Centrobin</fullName>
    </submittedName>
</protein>
<feature type="coiled-coil region" evidence="1">
    <location>
        <begin position="700"/>
        <end position="727"/>
    </location>
</feature>
<dbReference type="GO" id="GO:1902017">
    <property type="term" value="P:regulation of cilium assembly"/>
    <property type="evidence" value="ECO:0007669"/>
    <property type="project" value="InterPro"/>
</dbReference>
<dbReference type="PANTHER" id="PTHR34439">
    <property type="entry name" value="CENTROBIN"/>
    <property type="match status" value="1"/>
</dbReference>
<reference evidence="3" key="1">
    <citation type="submission" date="2021-05" db="EMBL/GenBank/DDBJ databases">
        <authorList>
            <person name="Alioto T."/>
            <person name="Alioto T."/>
            <person name="Gomez Garrido J."/>
        </authorList>
    </citation>
    <scope>NUCLEOTIDE SEQUENCE</scope>
</reference>
<dbReference type="AlphaFoldDB" id="A0A8D8ZNJ7"/>
<dbReference type="PANTHER" id="PTHR34439:SF1">
    <property type="entry name" value="CENTROBIN"/>
    <property type="match status" value="1"/>
</dbReference>
<feature type="region of interest" description="Disordered" evidence="2">
    <location>
        <begin position="289"/>
        <end position="319"/>
    </location>
</feature>
<dbReference type="InterPro" id="IPR038923">
    <property type="entry name" value="Centrobin"/>
</dbReference>
<feature type="compositionally biased region" description="Polar residues" evidence="2">
    <location>
        <begin position="861"/>
        <end position="897"/>
    </location>
</feature>
<keyword evidence="1" id="KW-0175">Coiled coil</keyword>
<dbReference type="GO" id="GO:0005814">
    <property type="term" value="C:centriole"/>
    <property type="evidence" value="ECO:0007669"/>
    <property type="project" value="TreeGrafter"/>
</dbReference>
<dbReference type="GO" id="GO:1902410">
    <property type="term" value="P:mitotic cytokinetic process"/>
    <property type="evidence" value="ECO:0007669"/>
    <property type="project" value="TreeGrafter"/>
</dbReference>
<dbReference type="EMBL" id="HBUF01521867">
    <property type="protein sequence ID" value="CAG6749121.1"/>
    <property type="molecule type" value="Transcribed_RNA"/>
</dbReference>
<evidence type="ECO:0000256" key="1">
    <source>
        <dbReference type="SAM" id="Coils"/>
    </source>
</evidence>